<dbReference type="Proteomes" id="UP001498398">
    <property type="component" value="Unassembled WGS sequence"/>
</dbReference>
<organism evidence="1 2">
    <name type="scientific">Marasmiellus scandens</name>
    <dbReference type="NCBI Taxonomy" id="2682957"/>
    <lineage>
        <taxon>Eukaryota</taxon>
        <taxon>Fungi</taxon>
        <taxon>Dikarya</taxon>
        <taxon>Basidiomycota</taxon>
        <taxon>Agaricomycotina</taxon>
        <taxon>Agaricomycetes</taxon>
        <taxon>Agaricomycetidae</taxon>
        <taxon>Agaricales</taxon>
        <taxon>Marasmiineae</taxon>
        <taxon>Omphalotaceae</taxon>
        <taxon>Marasmiellus</taxon>
    </lineage>
</organism>
<name>A0ABR1INR5_9AGAR</name>
<sequence>MGEFGALSTVGSSESFVVIVGVNDAGRVWVDIITDIRESLQEIYDSYNSLDNRADVCSRGSDEVSQLFGDKEIRVTTTYVLDGDTSGNTTFEVGINFTRTGAISRSFIDVLPVPILCGLGVIIKAPFEPWVKSLPRTLLNTSTHPYSGYLAFNNKGTSGLLVFSVLGDDPEFSVVLKLLNVKLWAEVHSRFLTKSLWTPSSWIQRVPKRQRDGGVFASIQGFDIQVNFTKPDGSAEGSKAITDVATVSILRRGNRAAHKDIFPEYVEPIDMESEVV</sequence>
<keyword evidence="2" id="KW-1185">Reference proteome</keyword>
<comment type="caution">
    <text evidence="1">The sequence shown here is derived from an EMBL/GenBank/DDBJ whole genome shotgun (WGS) entry which is preliminary data.</text>
</comment>
<evidence type="ECO:0000313" key="1">
    <source>
        <dbReference type="EMBL" id="KAK7436421.1"/>
    </source>
</evidence>
<evidence type="ECO:0000313" key="2">
    <source>
        <dbReference type="Proteomes" id="UP001498398"/>
    </source>
</evidence>
<protein>
    <submittedName>
        <fullName evidence="1">Uncharacterized protein</fullName>
    </submittedName>
</protein>
<dbReference type="EMBL" id="JBANRG010000094">
    <property type="protein sequence ID" value="KAK7436421.1"/>
    <property type="molecule type" value="Genomic_DNA"/>
</dbReference>
<reference evidence="1 2" key="1">
    <citation type="submission" date="2024-01" db="EMBL/GenBank/DDBJ databases">
        <title>A draft genome for the cacao thread blight pathogen Marasmiellus scandens.</title>
        <authorList>
            <person name="Baruah I.K."/>
            <person name="Leung J."/>
            <person name="Bukari Y."/>
            <person name="Amoako-Attah I."/>
            <person name="Meinhardt L.W."/>
            <person name="Bailey B.A."/>
            <person name="Cohen S.P."/>
        </authorList>
    </citation>
    <scope>NUCLEOTIDE SEQUENCE [LARGE SCALE GENOMIC DNA]</scope>
    <source>
        <strain evidence="1 2">GH-19</strain>
    </source>
</reference>
<accession>A0ABR1INR5</accession>
<proteinExistence type="predicted"/>
<gene>
    <name evidence="1" type="ORF">VKT23_019132</name>
</gene>